<keyword evidence="5" id="KW-0847">Vitamin C</keyword>
<dbReference type="InterPro" id="IPR002893">
    <property type="entry name" value="Znf_MYND"/>
</dbReference>
<evidence type="ECO:0000256" key="10">
    <source>
        <dbReference type="ARBA" id="ARBA00049134"/>
    </source>
</evidence>
<evidence type="ECO:0000259" key="14">
    <source>
        <dbReference type="PROSITE" id="PS51471"/>
    </source>
</evidence>
<accession>A0AA39LUE2</accession>
<evidence type="ECO:0000256" key="12">
    <source>
        <dbReference type="SAM" id="MobiDB-lite"/>
    </source>
</evidence>
<keyword evidence="6" id="KW-0223">Dioxygenase</keyword>
<feature type="domain" description="MYND-type" evidence="13">
    <location>
        <begin position="77"/>
        <end position="118"/>
    </location>
</feature>
<comment type="catalytic activity">
    <reaction evidence="10">
        <text>L-prolyl-[hypoxia-inducible factor alpha subunit] + 2-oxoglutarate + O2 = trans-4-hydroxy-L-prolyl-[hypoxia-inducible factor alpha subunit] + succinate + CO2</text>
        <dbReference type="Rhea" id="RHEA:48400"/>
        <dbReference type="Rhea" id="RHEA-COMP:12093"/>
        <dbReference type="Rhea" id="RHEA-COMP:12094"/>
        <dbReference type="ChEBI" id="CHEBI:15379"/>
        <dbReference type="ChEBI" id="CHEBI:16526"/>
        <dbReference type="ChEBI" id="CHEBI:16810"/>
        <dbReference type="ChEBI" id="CHEBI:30031"/>
        <dbReference type="ChEBI" id="CHEBI:50342"/>
        <dbReference type="ChEBI" id="CHEBI:61965"/>
        <dbReference type="EC" id="1.14.11.29"/>
    </reaction>
</comment>
<feature type="compositionally biased region" description="Low complexity" evidence="12">
    <location>
        <begin position="53"/>
        <end position="66"/>
    </location>
</feature>
<dbReference type="EC" id="1.14.11.29" evidence="9"/>
<organism evidence="15 16">
    <name type="scientific">Steinernema hermaphroditum</name>
    <dbReference type="NCBI Taxonomy" id="289476"/>
    <lineage>
        <taxon>Eukaryota</taxon>
        <taxon>Metazoa</taxon>
        <taxon>Ecdysozoa</taxon>
        <taxon>Nematoda</taxon>
        <taxon>Chromadorea</taxon>
        <taxon>Rhabditida</taxon>
        <taxon>Tylenchina</taxon>
        <taxon>Panagrolaimomorpha</taxon>
        <taxon>Strongyloidoidea</taxon>
        <taxon>Steinernematidae</taxon>
        <taxon>Steinernema</taxon>
    </lineage>
</organism>
<keyword evidence="16" id="KW-1185">Reference proteome</keyword>
<dbReference type="PROSITE" id="PS51471">
    <property type="entry name" value="FE2OG_OXY"/>
    <property type="match status" value="1"/>
</dbReference>
<dbReference type="SUPFAM" id="SSF51197">
    <property type="entry name" value="Clavaminate synthase-like"/>
    <property type="match status" value="1"/>
</dbReference>
<keyword evidence="8" id="KW-0408">Iron</keyword>
<feature type="compositionally biased region" description="Basic and acidic residues" evidence="12">
    <location>
        <begin position="602"/>
        <end position="612"/>
    </location>
</feature>
<evidence type="ECO:0000259" key="13">
    <source>
        <dbReference type="PROSITE" id="PS50865"/>
    </source>
</evidence>
<dbReference type="EMBL" id="JAUCMV010000003">
    <property type="protein sequence ID" value="KAK0410536.1"/>
    <property type="molecule type" value="Genomic_DNA"/>
</dbReference>
<dbReference type="Proteomes" id="UP001175271">
    <property type="component" value="Unassembled WGS sequence"/>
</dbReference>
<comment type="cofactor">
    <cofactor evidence="1">
        <name>L-ascorbate</name>
        <dbReference type="ChEBI" id="CHEBI:38290"/>
    </cofactor>
</comment>
<evidence type="ECO:0000256" key="7">
    <source>
        <dbReference type="ARBA" id="ARBA00023002"/>
    </source>
</evidence>
<keyword evidence="4" id="KW-0862">Zinc</keyword>
<dbReference type="SMART" id="SM00702">
    <property type="entry name" value="P4Hc"/>
    <property type="match status" value="1"/>
</dbReference>
<feature type="compositionally biased region" description="Acidic residues" evidence="12">
    <location>
        <begin position="589"/>
        <end position="598"/>
    </location>
</feature>
<feature type="compositionally biased region" description="Low complexity" evidence="12">
    <location>
        <begin position="186"/>
        <end position="200"/>
    </location>
</feature>
<evidence type="ECO:0000256" key="6">
    <source>
        <dbReference type="ARBA" id="ARBA00022964"/>
    </source>
</evidence>
<dbReference type="InterPro" id="IPR051559">
    <property type="entry name" value="HIF_prolyl_hydroxylases"/>
</dbReference>
<feature type="compositionally biased region" description="Polar residues" evidence="12">
    <location>
        <begin position="533"/>
        <end position="550"/>
    </location>
</feature>
<name>A0AA39LUE2_9BILA</name>
<evidence type="ECO:0000313" key="15">
    <source>
        <dbReference type="EMBL" id="KAK0410536.1"/>
    </source>
</evidence>
<feature type="region of interest" description="Disordered" evidence="12">
    <location>
        <begin position="476"/>
        <end position="612"/>
    </location>
</feature>
<evidence type="ECO:0000256" key="9">
    <source>
        <dbReference type="ARBA" id="ARBA00039004"/>
    </source>
</evidence>
<feature type="domain" description="Fe2OG dioxygenase" evidence="14">
    <location>
        <begin position="371"/>
        <end position="469"/>
    </location>
</feature>
<dbReference type="Gene3D" id="2.60.120.620">
    <property type="entry name" value="q2cbj1_9rhob like domain"/>
    <property type="match status" value="1"/>
</dbReference>
<evidence type="ECO:0000256" key="4">
    <source>
        <dbReference type="ARBA" id="ARBA00022833"/>
    </source>
</evidence>
<proteinExistence type="predicted"/>
<dbReference type="AlphaFoldDB" id="A0AA39LUE2"/>
<dbReference type="GO" id="GO:0008198">
    <property type="term" value="F:ferrous iron binding"/>
    <property type="evidence" value="ECO:0007669"/>
    <property type="project" value="TreeGrafter"/>
</dbReference>
<dbReference type="SUPFAM" id="SSF144232">
    <property type="entry name" value="HIT/MYND zinc finger-like"/>
    <property type="match status" value="1"/>
</dbReference>
<dbReference type="GO" id="GO:0031418">
    <property type="term" value="F:L-ascorbic acid binding"/>
    <property type="evidence" value="ECO:0007669"/>
    <property type="project" value="UniProtKB-KW"/>
</dbReference>
<dbReference type="Pfam" id="PF13640">
    <property type="entry name" value="2OG-FeII_Oxy_3"/>
    <property type="match status" value="1"/>
</dbReference>
<dbReference type="GO" id="GO:0160082">
    <property type="term" value="F:hypoxia-inducible factor-proline dioxygenase activity"/>
    <property type="evidence" value="ECO:0007669"/>
    <property type="project" value="UniProtKB-EC"/>
</dbReference>
<protein>
    <recommendedName>
        <fullName evidence="9">hypoxia-inducible factor-proline dioxygenase</fullName>
        <ecNumber evidence="9">1.14.11.29</ecNumber>
    </recommendedName>
</protein>
<dbReference type="PROSITE" id="PS01360">
    <property type="entry name" value="ZF_MYND_1"/>
    <property type="match status" value="1"/>
</dbReference>
<feature type="region of interest" description="Disordered" evidence="12">
    <location>
        <begin position="182"/>
        <end position="203"/>
    </location>
</feature>
<dbReference type="PANTHER" id="PTHR12907">
    <property type="entry name" value="EGL NINE HOMOLOG-RELATED"/>
    <property type="match status" value="1"/>
</dbReference>
<dbReference type="PANTHER" id="PTHR12907:SF26">
    <property type="entry name" value="HIF PROLYL HYDROXYLASE, ISOFORM C"/>
    <property type="match status" value="1"/>
</dbReference>
<evidence type="ECO:0000256" key="11">
    <source>
        <dbReference type="PROSITE-ProRule" id="PRU00134"/>
    </source>
</evidence>
<evidence type="ECO:0000256" key="3">
    <source>
        <dbReference type="ARBA" id="ARBA00022771"/>
    </source>
</evidence>
<gene>
    <name evidence="15" type="ORF">QR680_005182</name>
</gene>
<dbReference type="InterPro" id="IPR005123">
    <property type="entry name" value="Oxoglu/Fe-dep_dioxygenase_dom"/>
</dbReference>
<keyword evidence="2" id="KW-0479">Metal-binding</keyword>
<comment type="caution">
    <text evidence="15">The sequence shown here is derived from an EMBL/GenBank/DDBJ whole genome shotgun (WGS) entry which is preliminary data.</text>
</comment>
<dbReference type="PROSITE" id="PS50865">
    <property type="entry name" value="ZF_MYND_2"/>
    <property type="match status" value="1"/>
</dbReference>
<keyword evidence="3 11" id="KW-0863">Zinc-finger</keyword>
<feature type="region of interest" description="Disordered" evidence="12">
    <location>
        <begin position="40"/>
        <end position="66"/>
    </location>
</feature>
<dbReference type="Gene3D" id="6.10.140.2220">
    <property type="match status" value="1"/>
</dbReference>
<dbReference type="Pfam" id="PF01753">
    <property type="entry name" value="zf-MYND"/>
    <property type="match status" value="1"/>
</dbReference>
<evidence type="ECO:0000256" key="2">
    <source>
        <dbReference type="ARBA" id="ARBA00022723"/>
    </source>
</evidence>
<dbReference type="GO" id="GO:0071456">
    <property type="term" value="P:cellular response to hypoxia"/>
    <property type="evidence" value="ECO:0007669"/>
    <property type="project" value="TreeGrafter"/>
</dbReference>
<evidence type="ECO:0000256" key="8">
    <source>
        <dbReference type="ARBA" id="ARBA00023004"/>
    </source>
</evidence>
<dbReference type="InterPro" id="IPR006620">
    <property type="entry name" value="Pro_4_hyd_alph"/>
</dbReference>
<sequence>MPNESSMFAAPSSSNYMSAGPSGVVAPLAVANPAMPSSSEAEAWLQHRHDSVASSGSGASSNSSNSLNTVFQRKEGCSFCGVKEKEGKMLFPCPDCNAVMYCGTEHQNYDRKRHKPLCLTVQGQQFRDYQQKLNQQATAKGSSPPKTIQGLQLGSAFSAFSRVTPVAQTAAGTPAVADLTIGDKVSAPSSPPTSTSSNPSGRLIDTAFDDIQIIEQPNEKTKPRRALKDHTKNVVFKTTLQEHMQILTSTGIPVNRHQAIALRLKAIADHVIYSLNEYGWAVVDNFLGPGHCATTNREIETLYNKDLFSDGQLMGKSGENNSDKGIRSDEIYWFDSSDNRAQKASTIRLLVSMIDSVTVHFNGKIPYTISGRSRAMIAVYPGNGTRYVKHVDNPIRDGRCVTSIYYCNENWDLNRDGGTLRLYPESSAVPMDIDPQGDRLVFFWSDRRNPHEVLPVMRNRFAITIWYFDKSEKEESRRRTIQCDSQDHDEIRAKAAKSAVDDTDAGGMSPKASASEDRRTSQGDVQGTHFHESNSFNKNTIAPSGESSMNLAARFVPENAPTSPEGALRESPKVVFGLHPPRSQSTDSTDSEEGDDLILEPKSQEKNPEYEI</sequence>
<keyword evidence="7" id="KW-0560">Oxidoreductase</keyword>
<reference evidence="15" key="1">
    <citation type="submission" date="2023-06" db="EMBL/GenBank/DDBJ databases">
        <title>Genomic analysis of the entomopathogenic nematode Steinernema hermaphroditum.</title>
        <authorList>
            <person name="Schwarz E.M."/>
            <person name="Heppert J.K."/>
            <person name="Baniya A."/>
            <person name="Schwartz H.T."/>
            <person name="Tan C.-H."/>
            <person name="Antoshechkin I."/>
            <person name="Sternberg P.W."/>
            <person name="Goodrich-Blair H."/>
            <person name="Dillman A.R."/>
        </authorList>
    </citation>
    <scope>NUCLEOTIDE SEQUENCE</scope>
    <source>
        <strain evidence="15">PS9179</strain>
        <tissue evidence="15">Whole animal</tissue>
    </source>
</reference>
<dbReference type="GO" id="GO:0008270">
    <property type="term" value="F:zinc ion binding"/>
    <property type="evidence" value="ECO:0007669"/>
    <property type="project" value="UniProtKB-KW"/>
</dbReference>
<evidence type="ECO:0000256" key="1">
    <source>
        <dbReference type="ARBA" id="ARBA00001961"/>
    </source>
</evidence>
<evidence type="ECO:0000256" key="5">
    <source>
        <dbReference type="ARBA" id="ARBA00022896"/>
    </source>
</evidence>
<dbReference type="InterPro" id="IPR044862">
    <property type="entry name" value="Pro_4_hyd_alph_FE2OG_OXY"/>
</dbReference>
<evidence type="ECO:0000313" key="16">
    <source>
        <dbReference type="Proteomes" id="UP001175271"/>
    </source>
</evidence>